<feature type="compositionally biased region" description="Acidic residues" evidence="1">
    <location>
        <begin position="817"/>
        <end position="833"/>
    </location>
</feature>
<feature type="compositionally biased region" description="Polar residues" evidence="1">
    <location>
        <begin position="188"/>
        <end position="208"/>
    </location>
</feature>
<keyword evidence="3" id="KW-1185">Reference proteome</keyword>
<gene>
    <name evidence="2 4" type="ORF">BDZ99DRAFT_459549</name>
</gene>
<reference evidence="4" key="2">
    <citation type="submission" date="2020-04" db="EMBL/GenBank/DDBJ databases">
        <authorList>
            <consortium name="NCBI Genome Project"/>
        </authorList>
    </citation>
    <scope>NUCLEOTIDE SEQUENCE</scope>
    <source>
        <strain evidence="4">CBS 304.34</strain>
    </source>
</reference>
<feature type="compositionally biased region" description="Polar residues" evidence="1">
    <location>
        <begin position="271"/>
        <end position="281"/>
    </location>
</feature>
<reference evidence="2 4" key="1">
    <citation type="journal article" date="2020" name="Stud. Mycol.">
        <title>101 Dothideomycetes genomes: a test case for predicting lifestyles and emergence of pathogens.</title>
        <authorList>
            <person name="Haridas S."/>
            <person name="Albert R."/>
            <person name="Binder M."/>
            <person name="Bloem J."/>
            <person name="Labutti K."/>
            <person name="Salamov A."/>
            <person name="Andreopoulos B."/>
            <person name="Baker S."/>
            <person name="Barry K."/>
            <person name="Bills G."/>
            <person name="Bluhm B."/>
            <person name="Cannon C."/>
            <person name="Castanera R."/>
            <person name="Culley D."/>
            <person name="Daum C."/>
            <person name="Ezra D."/>
            <person name="Gonzalez J."/>
            <person name="Henrissat B."/>
            <person name="Kuo A."/>
            <person name="Liang C."/>
            <person name="Lipzen A."/>
            <person name="Lutzoni F."/>
            <person name="Magnuson J."/>
            <person name="Mondo S."/>
            <person name="Nolan M."/>
            <person name="Ohm R."/>
            <person name="Pangilinan J."/>
            <person name="Park H.-J."/>
            <person name="Ramirez L."/>
            <person name="Alfaro M."/>
            <person name="Sun H."/>
            <person name="Tritt A."/>
            <person name="Yoshinaga Y."/>
            <person name="Zwiers L.-H."/>
            <person name="Turgeon B."/>
            <person name="Goodwin S."/>
            <person name="Spatafora J."/>
            <person name="Crous P."/>
            <person name="Grigoriev I."/>
        </authorList>
    </citation>
    <scope>NUCLEOTIDE SEQUENCE</scope>
    <source>
        <strain evidence="2 4">CBS 304.34</strain>
    </source>
</reference>
<feature type="compositionally biased region" description="Polar residues" evidence="1">
    <location>
        <begin position="500"/>
        <end position="512"/>
    </location>
</feature>
<feature type="compositionally biased region" description="Polar residues" evidence="1">
    <location>
        <begin position="771"/>
        <end position="788"/>
    </location>
</feature>
<accession>A0A6A6YZC0</accession>
<dbReference type="AlphaFoldDB" id="A0A6A6YZC0"/>
<evidence type="ECO:0000256" key="1">
    <source>
        <dbReference type="SAM" id="MobiDB-lite"/>
    </source>
</evidence>
<sequence length="1005" mass="110987">MRYEHYMKDLYYPQDELEIKRLIRLWALLRRESQINNGNAVDVFPLPQKCPKIWDEQVYTAEQQALSDSDDDEEQPIPIVKLRLPWLKDRVNQVRSTEKQITHIRRRLQRGFRFDGERLHPPEEHEISIMSSYLRLLEQYPRLEMEIVRKTRIDNALKHIDRLDTFPRNEMFQLKQQARDLLIGWGVNPSSSPSTPDGEQDISSTSCLANERKRTAVEESTLSRKIRKISGISSTDESSNDNGQYHSTYPVATSSVHQRPPYRAPIAPMLPTTSSQPTTRLAQPHQLRKGLQSIDGVLGTPTEMHYGATSPVLGVEAQQTLAGTDNISSTAQRAGPTPTNRPVFCTSPILLQTSSTSDGESSTSTSSNSVSKPATSSPVELLGTGIEVDMSPPTSAPNSPLPERQGSGDTIGIRPISATFFDERTGMLRGKENTAKGKASRSPSALCVSQERQSSSPEGSLVIDTPTNTRRGPTPRERSPATISLLCENKSKRAKPRSLGASSLASQRNWMQKNKDTVAKPYSPVPSRGGVLLPLSGRATESTSVSRDASLPRERASTSTQSSTRQSSINVAPTGSRHCLSRLEDASAIGRSSLERSRANNTPTSPRGDRPSPREASPAVRSSTEHSPIDHASTDIQRAHLIKEAPTVSQPSALHTGTSVSSSIPIQLNASSTSGASDAHQEGGSTQAESSTGQTSEPIQDKRTRQEDGNVQAVGNVSQTSERTRDDSSSAHQRHGSAQAEMNASQTSGPPENDSNNTPRRGGGIQPEGSAGSTSKSIQNNRTYQGDGNAQARDNARQERKLIQADDALNDALFGLDDSDDMDDEDDENEEDENKLRRSFGMLIEPEFIRIEELVERQLLYQDRAELQDDCRRQVRLDKLLEKFWNLAAKSRGELQSSLIDRQTRALKYFISMRTMERAVSIADTGNTASVKDFEGRKRAAQINCARRKLIRRWEKVGEGLDGGSVKLLVDVIAAVRTMVMSPAYLEIFEKYCEALFREPEPLIF</sequence>
<evidence type="ECO:0000313" key="4">
    <source>
        <dbReference type="RefSeq" id="XP_033580757.1"/>
    </source>
</evidence>
<organism evidence="2">
    <name type="scientific">Mytilinidion resinicola</name>
    <dbReference type="NCBI Taxonomy" id="574789"/>
    <lineage>
        <taxon>Eukaryota</taxon>
        <taxon>Fungi</taxon>
        <taxon>Dikarya</taxon>
        <taxon>Ascomycota</taxon>
        <taxon>Pezizomycotina</taxon>
        <taxon>Dothideomycetes</taxon>
        <taxon>Pleosporomycetidae</taxon>
        <taxon>Mytilinidiales</taxon>
        <taxon>Mytilinidiaceae</taxon>
        <taxon>Mytilinidion</taxon>
    </lineage>
</organism>
<feature type="region of interest" description="Disordered" evidence="1">
    <location>
        <begin position="352"/>
        <end position="630"/>
    </location>
</feature>
<feature type="region of interest" description="Disordered" evidence="1">
    <location>
        <begin position="185"/>
        <end position="285"/>
    </location>
</feature>
<dbReference type="RefSeq" id="XP_033580757.1">
    <property type="nucleotide sequence ID" value="XM_033719186.1"/>
</dbReference>
<dbReference type="EMBL" id="MU003695">
    <property type="protein sequence ID" value="KAF2813793.1"/>
    <property type="molecule type" value="Genomic_DNA"/>
</dbReference>
<feature type="compositionally biased region" description="Low complexity" evidence="1">
    <location>
        <begin position="557"/>
        <end position="568"/>
    </location>
</feature>
<name>A0A6A6YZC0_9PEZI</name>
<feature type="compositionally biased region" description="Basic and acidic residues" evidence="1">
    <location>
        <begin position="699"/>
        <end position="708"/>
    </location>
</feature>
<reference evidence="4" key="3">
    <citation type="submission" date="2025-04" db="UniProtKB">
        <authorList>
            <consortium name="RefSeq"/>
        </authorList>
    </citation>
    <scope>IDENTIFICATION</scope>
    <source>
        <strain evidence="4">CBS 304.34</strain>
    </source>
</reference>
<feature type="compositionally biased region" description="Basic and acidic residues" evidence="1">
    <location>
        <begin position="421"/>
        <end position="435"/>
    </location>
</feature>
<dbReference type="GeneID" id="54460079"/>
<feature type="compositionally biased region" description="Polar residues" evidence="1">
    <location>
        <begin position="235"/>
        <end position="257"/>
    </location>
</feature>
<proteinExistence type="predicted"/>
<feature type="compositionally biased region" description="Low complexity" evidence="1">
    <location>
        <begin position="353"/>
        <end position="377"/>
    </location>
</feature>
<evidence type="ECO:0000313" key="3">
    <source>
        <dbReference type="Proteomes" id="UP000504636"/>
    </source>
</evidence>
<feature type="region of interest" description="Disordered" evidence="1">
    <location>
        <begin position="813"/>
        <end position="838"/>
    </location>
</feature>
<dbReference type="Proteomes" id="UP000504636">
    <property type="component" value="Unplaced"/>
</dbReference>
<dbReference type="OrthoDB" id="62853at2759"/>
<evidence type="ECO:0000313" key="2">
    <source>
        <dbReference type="EMBL" id="KAF2813793.1"/>
    </source>
</evidence>
<protein>
    <submittedName>
        <fullName evidence="2 4">Uncharacterized protein</fullName>
    </submittedName>
</protein>
<feature type="compositionally biased region" description="Polar residues" evidence="1">
    <location>
        <begin position="740"/>
        <end position="759"/>
    </location>
</feature>
<feature type="compositionally biased region" description="Polar residues" evidence="1">
    <location>
        <begin position="683"/>
        <end position="698"/>
    </location>
</feature>
<feature type="region of interest" description="Disordered" evidence="1">
    <location>
        <begin position="669"/>
        <end position="796"/>
    </location>
</feature>